<dbReference type="InterPro" id="IPR032710">
    <property type="entry name" value="NTF2-like_dom_sf"/>
</dbReference>
<evidence type="ECO:0000313" key="2">
    <source>
        <dbReference type="EMBL" id="CAB4967504.1"/>
    </source>
</evidence>
<dbReference type="SUPFAM" id="SSF54427">
    <property type="entry name" value="NTF2-like"/>
    <property type="match status" value="1"/>
</dbReference>
<gene>
    <name evidence="2" type="ORF">UFOPK3772_02975</name>
</gene>
<organism evidence="2">
    <name type="scientific">freshwater metagenome</name>
    <dbReference type="NCBI Taxonomy" id="449393"/>
    <lineage>
        <taxon>unclassified sequences</taxon>
        <taxon>metagenomes</taxon>
        <taxon>ecological metagenomes</taxon>
    </lineage>
</organism>
<name>A0A6J7LP87_9ZZZZ</name>
<sequence length="170" mass="18960">MYLAIGGLEWKVGEGKMAERSLEDRLDEIESRTAVAALVAHYCEAVDHRNLELFMGLWHADGTLNILGGRGVFHGTEELRNSQAGVAKAWSRTWHWTTNLTVDFDGPDRATGRSDVFAICEGYGDGHICLVGGTYHDVAERREGVWRFTERVIARYFVSSPQDIPLPPPS</sequence>
<accession>A0A6J7LP87</accession>
<proteinExistence type="predicted"/>
<dbReference type="AlphaFoldDB" id="A0A6J7LP87"/>
<dbReference type="EMBL" id="CAFBNE010000142">
    <property type="protein sequence ID" value="CAB4967504.1"/>
    <property type="molecule type" value="Genomic_DNA"/>
</dbReference>
<evidence type="ECO:0000259" key="1">
    <source>
        <dbReference type="Pfam" id="PF13577"/>
    </source>
</evidence>
<protein>
    <submittedName>
        <fullName evidence="2">Unannotated protein</fullName>
    </submittedName>
</protein>
<dbReference type="Pfam" id="PF13577">
    <property type="entry name" value="SnoaL_4"/>
    <property type="match status" value="1"/>
</dbReference>
<feature type="domain" description="SnoaL-like" evidence="1">
    <location>
        <begin position="28"/>
        <end position="151"/>
    </location>
</feature>
<dbReference type="InterPro" id="IPR037401">
    <property type="entry name" value="SnoaL-like"/>
</dbReference>
<reference evidence="2" key="1">
    <citation type="submission" date="2020-05" db="EMBL/GenBank/DDBJ databases">
        <authorList>
            <person name="Chiriac C."/>
            <person name="Salcher M."/>
            <person name="Ghai R."/>
            <person name="Kavagutti S V."/>
        </authorList>
    </citation>
    <scope>NUCLEOTIDE SEQUENCE</scope>
</reference>
<dbReference type="Gene3D" id="3.10.450.50">
    <property type="match status" value="1"/>
</dbReference>